<dbReference type="PATRIC" id="fig|1280948.3.peg.2110"/>
<dbReference type="EMBL" id="AWFH01000023">
    <property type="protein sequence ID" value="KCZ60389.1"/>
    <property type="molecule type" value="Genomic_DNA"/>
</dbReference>
<accession>A0A059E097</accession>
<dbReference type="Gene3D" id="3.30.465.10">
    <property type="match status" value="1"/>
</dbReference>
<evidence type="ECO:0000256" key="2">
    <source>
        <dbReference type="ARBA" id="ARBA00022827"/>
    </source>
</evidence>
<keyword evidence="2" id="KW-0274">FAD</keyword>
<dbReference type="PROSITE" id="PS51318">
    <property type="entry name" value="TAT"/>
    <property type="match status" value="1"/>
</dbReference>
<feature type="domain" description="FAD-binding PCMH-type" evidence="4">
    <location>
        <begin position="60"/>
        <end position="227"/>
    </location>
</feature>
<gene>
    <name evidence="5" type="ORF">HY36_05260</name>
</gene>
<dbReference type="SUPFAM" id="SSF56176">
    <property type="entry name" value="FAD-binding/transporter-associated domain-like"/>
    <property type="match status" value="1"/>
</dbReference>
<organism evidence="5 6">
    <name type="scientific">Hyphomonas atlantica</name>
    <dbReference type="NCBI Taxonomy" id="1280948"/>
    <lineage>
        <taxon>Bacteria</taxon>
        <taxon>Pseudomonadati</taxon>
        <taxon>Pseudomonadota</taxon>
        <taxon>Alphaproteobacteria</taxon>
        <taxon>Hyphomonadales</taxon>
        <taxon>Hyphomonadaceae</taxon>
        <taxon>Hyphomonas</taxon>
    </lineage>
</organism>
<dbReference type="InterPro" id="IPR016169">
    <property type="entry name" value="FAD-bd_PCMH_sub2"/>
</dbReference>
<dbReference type="PANTHER" id="PTHR43762:SF1">
    <property type="entry name" value="D-ARABINONO-1,4-LACTONE OXIDASE"/>
    <property type="match status" value="1"/>
</dbReference>
<evidence type="ECO:0000313" key="5">
    <source>
        <dbReference type="EMBL" id="KCZ60389.1"/>
    </source>
</evidence>
<dbReference type="PANTHER" id="PTHR43762">
    <property type="entry name" value="L-GULONOLACTONE OXIDASE"/>
    <property type="match status" value="1"/>
</dbReference>
<reference evidence="5 6" key="1">
    <citation type="journal article" date="2014" name="Antonie Van Leeuwenhoek">
        <title>Hyphomonas beringensis sp. nov. and Hyphomonas chukchiensis sp. nov., isolated from surface seawater of the Bering Sea and Chukchi Sea.</title>
        <authorList>
            <person name="Li C."/>
            <person name="Lai Q."/>
            <person name="Li G."/>
            <person name="Dong C."/>
            <person name="Wang J."/>
            <person name="Liao Y."/>
            <person name="Shao Z."/>
        </authorList>
    </citation>
    <scope>NUCLEOTIDE SEQUENCE [LARGE SCALE GENOMIC DNA]</scope>
    <source>
        <strain evidence="5 6">22II1-22F38</strain>
    </source>
</reference>
<dbReference type="OrthoDB" id="9800184at2"/>
<dbReference type="Pfam" id="PF01565">
    <property type="entry name" value="FAD_binding_4"/>
    <property type="match status" value="1"/>
</dbReference>
<dbReference type="InterPro" id="IPR007173">
    <property type="entry name" value="ALO_C"/>
</dbReference>
<dbReference type="RefSeq" id="WP_035552194.1">
    <property type="nucleotide sequence ID" value="NZ_AWFH01000023.1"/>
</dbReference>
<dbReference type="Proteomes" id="UP000024547">
    <property type="component" value="Unassembled WGS sequence"/>
</dbReference>
<dbReference type="Gene3D" id="3.30.70.2520">
    <property type="match status" value="1"/>
</dbReference>
<dbReference type="InterPro" id="IPR036318">
    <property type="entry name" value="FAD-bd_PCMH-like_sf"/>
</dbReference>
<keyword evidence="6" id="KW-1185">Reference proteome</keyword>
<dbReference type="STRING" id="1280948.HY36_05260"/>
<dbReference type="Pfam" id="PF04030">
    <property type="entry name" value="ALO"/>
    <property type="match status" value="1"/>
</dbReference>
<dbReference type="Gene3D" id="1.10.45.10">
    <property type="entry name" value="Vanillyl-alcohol Oxidase, Chain A, domain 4"/>
    <property type="match status" value="1"/>
</dbReference>
<dbReference type="GO" id="GO:0003885">
    <property type="term" value="F:D-arabinono-1,4-lactone oxidase activity"/>
    <property type="evidence" value="ECO:0007669"/>
    <property type="project" value="InterPro"/>
</dbReference>
<evidence type="ECO:0000256" key="3">
    <source>
        <dbReference type="ARBA" id="ARBA00023002"/>
    </source>
</evidence>
<keyword evidence="3" id="KW-0560">Oxidoreductase</keyword>
<dbReference type="InterPro" id="IPR006311">
    <property type="entry name" value="TAT_signal"/>
</dbReference>
<dbReference type="PIRSF" id="PIRSF000136">
    <property type="entry name" value="LGO_GLO"/>
    <property type="match status" value="1"/>
</dbReference>
<dbReference type="Gene3D" id="3.30.43.10">
    <property type="entry name" value="Uridine Diphospho-n-acetylenolpyruvylglucosamine Reductase, domain 2"/>
    <property type="match status" value="1"/>
</dbReference>
<dbReference type="PROSITE" id="PS51387">
    <property type="entry name" value="FAD_PCMH"/>
    <property type="match status" value="1"/>
</dbReference>
<name>A0A059E097_9PROT</name>
<dbReference type="AlphaFoldDB" id="A0A059E097"/>
<comment type="caution">
    <text evidence="5">The sequence shown here is derived from an EMBL/GenBank/DDBJ whole genome shotgun (WGS) entry which is preliminary data.</text>
</comment>
<dbReference type="InterPro" id="IPR016167">
    <property type="entry name" value="FAD-bd_PCMH_sub1"/>
</dbReference>
<dbReference type="GO" id="GO:0016020">
    <property type="term" value="C:membrane"/>
    <property type="evidence" value="ECO:0007669"/>
    <property type="project" value="InterPro"/>
</dbReference>
<evidence type="ECO:0000259" key="4">
    <source>
        <dbReference type="PROSITE" id="PS51387"/>
    </source>
</evidence>
<sequence>MRLSRRSLLVGGGVAAAAVGVPAAQKLHWNGKNFAQEGYDPSLPVAPDGRVGWMNWSGAQKATPRDLVLPVNENELAAFVRDSPHRVRPAGSGHSFTALAPTDGYILQTNYLSGLKAFDDQTGEATFGSGTLIFEACQALAERGRAFDNLPDVDVQTLAGAFSTATHGTGENLPALHDNITAFRIVSPNGDVLNVSREITPELFEAGKVSLGALGVITEYKLRTVPAFKLRRQAIVEKIDDLLDTIEERAARHRNFEFFYLPGTGLALSITHDETDKPVTEAAESDDDETMDALKQLRDQLGWAPWLRKRIAQANLPTGLIEDYVGWSHELLATTRPIRFNEMEFHLPRQEGPRTVKDVVRMLDRKGEAYWPVEYRHIASDSAWLSPFQGGPRASIAIHAAADERYGYFFKDFQPLYLARGGRPHWGKHHSLGYEDFASLYPAFEQFRALRRELDPNGKFLNPHLANIFGEQFDA</sequence>
<evidence type="ECO:0000313" key="6">
    <source>
        <dbReference type="Proteomes" id="UP000024547"/>
    </source>
</evidence>
<dbReference type="eggNOG" id="COG0277">
    <property type="taxonomic scope" value="Bacteria"/>
</dbReference>
<keyword evidence="1" id="KW-0285">Flavoprotein</keyword>
<dbReference type="InterPro" id="IPR016166">
    <property type="entry name" value="FAD-bd_PCMH"/>
</dbReference>
<evidence type="ECO:0000256" key="1">
    <source>
        <dbReference type="ARBA" id="ARBA00022630"/>
    </source>
</evidence>
<dbReference type="InterPro" id="IPR010031">
    <property type="entry name" value="FAD_lactone_oxidase-like"/>
</dbReference>
<dbReference type="GO" id="GO:0071949">
    <property type="term" value="F:FAD binding"/>
    <property type="evidence" value="ECO:0007669"/>
    <property type="project" value="InterPro"/>
</dbReference>
<dbReference type="InterPro" id="IPR006094">
    <property type="entry name" value="Oxid_FAD_bind_N"/>
</dbReference>
<dbReference type="InterPro" id="IPR016171">
    <property type="entry name" value="Vanillyl_alc_oxidase_C-sub2"/>
</dbReference>
<protein>
    <recommendedName>
        <fullName evidence="4">FAD-binding PCMH-type domain-containing protein</fullName>
    </recommendedName>
</protein>
<dbReference type="NCBIfam" id="TIGR01679">
    <property type="entry name" value="bact_FAD_ox"/>
    <property type="match status" value="1"/>
</dbReference>
<proteinExistence type="predicted"/>